<evidence type="ECO:0000313" key="2">
    <source>
        <dbReference type="EMBL" id="MDQ0202900.1"/>
    </source>
</evidence>
<sequence length="471" mass="53884">MKICILTEGNYPYVVGGVSAWIHMLIQGMPEHQFIIYSIGAEEKDRGKFKYQLPDNVIKVQETFLDSILHLKAPTKVRAKLSDEQKKSLQELLKGVNKFDFKMLLSIFRQTKKKYTFMEIFMCQDFYDIVMTVYKNKFPYLPFTDYFWTIRSMLLPLFYLLQEDYPKADLYHSVAAGYCGVIGAMASLLENKPFLLTEHGIYSREREEEILKCSWAEGDFKKVWIKYFYALSNLSYEHADTVTTLSEGNLNVELALGCDEKKILIIPNGAKVDRFSTVTSDYSGKRPFTVGAIVRIVPIKDIITMLRSFYMLSRDIPNARFIIMGNCEEDPEYFDSCKNMVKTLNLSSVEFTGAVDILTRLDDIDVLALSSISEGLPLAILEGMASRKPFVSTDVGCCRELLYGSYDDDLGKAGIIVPVMDFKAMAKGFLLLAQTPSLRQSMGEIGCERVKKYYTYEEFITNFKNLYSSYN</sequence>
<dbReference type="NCBIfam" id="NF038011">
    <property type="entry name" value="PelF"/>
    <property type="match status" value="1"/>
</dbReference>
<organism evidence="2 3">
    <name type="scientific">Pectinatus haikarae</name>
    <dbReference type="NCBI Taxonomy" id="349096"/>
    <lineage>
        <taxon>Bacteria</taxon>
        <taxon>Bacillati</taxon>
        <taxon>Bacillota</taxon>
        <taxon>Negativicutes</taxon>
        <taxon>Selenomonadales</taxon>
        <taxon>Selenomonadaceae</taxon>
        <taxon>Pectinatus</taxon>
    </lineage>
</organism>
<dbReference type="InterPro" id="IPR047691">
    <property type="entry name" value="PelF-like"/>
</dbReference>
<dbReference type="Gene3D" id="3.40.50.2000">
    <property type="entry name" value="Glycogen Phosphorylase B"/>
    <property type="match status" value="2"/>
</dbReference>
<dbReference type="PANTHER" id="PTHR12526:SF608">
    <property type="entry name" value="PELF"/>
    <property type="match status" value="1"/>
</dbReference>
<feature type="domain" description="DUF3492" evidence="1">
    <location>
        <begin position="1"/>
        <end position="260"/>
    </location>
</feature>
<keyword evidence="3" id="KW-1185">Reference proteome</keyword>
<dbReference type="Pfam" id="PF11997">
    <property type="entry name" value="DUF3492"/>
    <property type="match status" value="1"/>
</dbReference>
<evidence type="ECO:0000313" key="3">
    <source>
        <dbReference type="Proteomes" id="UP001239167"/>
    </source>
</evidence>
<accession>A0ABT9Y4Z6</accession>
<dbReference type="RefSeq" id="WP_196605702.1">
    <property type="nucleotide sequence ID" value="NZ_CP116940.1"/>
</dbReference>
<gene>
    <name evidence="2" type="ORF">J2S01_000596</name>
</gene>
<dbReference type="EMBL" id="JAUSUE010000003">
    <property type="protein sequence ID" value="MDQ0202900.1"/>
    <property type="molecule type" value="Genomic_DNA"/>
</dbReference>
<dbReference type="Pfam" id="PF13692">
    <property type="entry name" value="Glyco_trans_1_4"/>
    <property type="match status" value="1"/>
</dbReference>
<dbReference type="SUPFAM" id="SSF53756">
    <property type="entry name" value="UDP-Glycosyltransferase/glycogen phosphorylase"/>
    <property type="match status" value="1"/>
</dbReference>
<comment type="caution">
    <text evidence="2">The sequence shown here is derived from an EMBL/GenBank/DDBJ whole genome shotgun (WGS) entry which is preliminary data.</text>
</comment>
<protein>
    <submittedName>
        <fullName evidence="2">Glycosyltransferase involved in cell wall biosynthesis</fullName>
    </submittedName>
</protein>
<proteinExistence type="predicted"/>
<name>A0ABT9Y4Z6_9FIRM</name>
<dbReference type="InterPro" id="IPR022622">
    <property type="entry name" value="DUF3492"/>
</dbReference>
<dbReference type="Proteomes" id="UP001239167">
    <property type="component" value="Unassembled WGS sequence"/>
</dbReference>
<dbReference type="PANTHER" id="PTHR12526">
    <property type="entry name" value="GLYCOSYLTRANSFERASE"/>
    <property type="match status" value="1"/>
</dbReference>
<evidence type="ECO:0000259" key="1">
    <source>
        <dbReference type="Pfam" id="PF11997"/>
    </source>
</evidence>
<reference evidence="2 3" key="1">
    <citation type="submission" date="2023-07" db="EMBL/GenBank/DDBJ databases">
        <title>Genomic Encyclopedia of Type Strains, Phase IV (KMG-IV): sequencing the most valuable type-strain genomes for metagenomic binning, comparative biology and taxonomic classification.</title>
        <authorList>
            <person name="Goeker M."/>
        </authorList>
    </citation>
    <scope>NUCLEOTIDE SEQUENCE [LARGE SCALE GENOMIC DNA]</scope>
    <source>
        <strain evidence="2 3">DSM 16980</strain>
    </source>
</reference>